<proteinExistence type="predicted"/>
<feature type="transmembrane region" description="Helical" evidence="6">
    <location>
        <begin position="314"/>
        <end position="338"/>
    </location>
</feature>
<feature type="transmembrane region" description="Helical" evidence="6">
    <location>
        <begin position="127"/>
        <end position="148"/>
    </location>
</feature>
<organism evidence="8 9">
    <name type="scientific">Lactarius akahatsu</name>
    <dbReference type="NCBI Taxonomy" id="416441"/>
    <lineage>
        <taxon>Eukaryota</taxon>
        <taxon>Fungi</taxon>
        <taxon>Dikarya</taxon>
        <taxon>Basidiomycota</taxon>
        <taxon>Agaricomycotina</taxon>
        <taxon>Agaricomycetes</taxon>
        <taxon>Russulales</taxon>
        <taxon>Russulaceae</taxon>
        <taxon>Lactarius</taxon>
    </lineage>
</organism>
<evidence type="ECO:0000256" key="3">
    <source>
        <dbReference type="ARBA" id="ARBA00022989"/>
    </source>
</evidence>
<dbReference type="AlphaFoldDB" id="A0AAD4Q8K2"/>
<name>A0AAD4Q8K2_9AGAM</name>
<evidence type="ECO:0000256" key="4">
    <source>
        <dbReference type="ARBA" id="ARBA00023136"/>
    </source>
</evidence>
<keyword evidence="9" id="KW-1185">Reference proteome</keyword>
<feature type="transmembrane region" description="Helical" evidence="6">
    <location>
        <begin position="224"/>
        <end position="250"/>
    </location>
</feature>
<keyword evidence="3 6" id="KW-1133">Transmembrane helix</keyword>
<dbReference type="InterPro" id="IPR052971">
    <property type="entry name" value="TRP_calcium_channel"/>
</dbReference>
<comment type="subcellular location">
    <subcellularLocation>
        <location evidence="1">Membrane</location>
        <topology evidence="1">Multi-pass membrane protein</topology>
    </subcellularLocation>
</comment>
<feature type="domain" description="Calcium channel YVC1-like C-terminal transmembrane" evidence="7">
    <location>
        <begin position="134"/>
        <end position="432"/>
    </location>
</feature>
<dbReference type="GO" id="GO:0016020">
    <property type="term" value="C:membrane"/>
    <property type="evidence" value="ECO:0007669"/>
    <property type="project" value="UniProtKB-SubCell"/>
</dbReference>
<reference evidence="8" key="1">
    <citation type="submission" date="2022-01" db="EMBL/GenBank/DDBJ databases">
        <title>Comparative genomics reveals a dynamic genome evolution in the ectomycorrhizal milk-cap (Lactarius) mushrooms.</title>
        <authorList>
            <consortium name="DOE Joint Genome Institute"/>
            <person name="Lebreton A."/>
            <person name="Tang N."/>
            <person name="Kuo A."/>
            <person name="LaButti K."/>
            <person name="Drula E."/>
            <person name="Barry K."/>
            <person name="Clum A."/>
            <person name="Lipzen A."/>
            <person name="Mousain D."/>
            <person name="Ng V."/>
            <person name="Wang R."/>
            <person name="Wang X."/>
            <person name="Dai Y."/>
            <person name="Henrissat B."/>
            <person name="Grigoriev I.V."/>
            <person name="Guerin-Laguette A."/>
            <person name="Yu F."/>
            <person name="Martin F.M."/>
        </authorList>
    </citation>
    <scope>NUCLEOTIDE SEQUENCE</scope>
    <source>
        <strain evidence="8">QP</strain>
    </source>
</reference>
<comment type="caution">
    <text evidence="8">The sequence shown here is derived from an EMBL/GenBank/DDBJ whole genome shotgun (WGS) entry which is preliminary data.</text>
</comment>
<evidence type="ECO:0000313" key="9">
    <source>
        <dbReference type="Proteomes" id="UP001201163"/>
    </source>
</evidence>
<dbReference type="Pfam" id="PF23317">
    <property type="entry name" value="YVC1_C"/>
    <property type="match status" value="1"/>
</dbReference>
<feature type="transmembrane region" description="Helical" evidence="6">
    <location>
        <begin position="257"/>
        <end position="277"/>
    </location>
</feature>
<dbReference type="Proteomes" id="UP001201163">
    <property type="component" value="Unassembled WGS sequence"/>
</dbReference>
<evidence type="ECO:0000313" key="8">
    <source>
        <dbReference type="EMBL" id="KAH8980895.1"/>
    </source>
</evidence>
<keyword evidence="4 6" id="KW-0472">Membrane</keyword>
<keyword evidence="2 6" id="KW-0812">Transmembrane</keyword>
<evidence type="ECO:0000256" key="2">
    <source>
        <dbReference type="ARBA" id="ARBA00022692"/>
    </source>
</evidence>
<dbReference type="InterPro" id="IPR027359">
    <property type="entry name" value="Volt_channel_dom_sf"/>
</dbReference>
<accession>A0AAD4Q8K2</accession>
<sequence>MKLVHHFASNQIELVSVLITNWSPLAGATNDVIEDVKNILGNNEDQSEVDLQSALEVAISSSAKRFVASPIVQSVVNDIYSGRVIYSSSANRSIVADNYKLRAIEIYNGRNAPWLNHYRLRVPRYGAILEFLNFACLLVTFILCLFYKDLNTPNAFEVLFIVFAAAFALEEYTASVEHGWSVYFANMWNIFDSTFIVVTTLYLVLRVKGLSSGDNSTSELGFDILACGACIIFPRLAFFMVSNNVVIFALRAMTAEFVFFMGIAATCFSGLLFTLWMLGSEQWTLRSIAWLMVQIWFGNTYLSFGQASSFHPFFGPILMVGFAALSNTLLLTILISILSNTFTRIDANANQEFLFQFTITTLEGMKSDALFSYQPPFNLLAFAVLLPASWVLTPRSLHSANVFLIRLTSFPVLVTISLYERYLLTHFSIHESAQLMAQSIYNTLPRHVRSLPFFEAFMGTNMHDLYGAIFDVEPDLTEDDGELFTDREQDRVGLHSWTSRESGGADTRTPPPTLQSLHELSTPEGPVRASRRASSLPRSRQGQSGGSPRIRKLSLRPSLAEPHRMSAAEAQNVGLLTPLARLFSNRLSESDPSGAAASPVDSQKLVRVEEGVRRVQELLEDVRELPVSKLKDEMRELQERQARIESLLLMLTRGMRNEAGSATAPSRHDTL</sequence>
<protein>
    <recommendedName>
        <fullName evidence="7">Calcium channel YVC1-like C-terminal transmembrane domain-containing protein</fullName>
    </recommendedName>
</protein>
<feature type="region of interest" description="Disordered" evidence="5">
    <location>
        <begin position="494"/>
        <end position="553"/>
    </location>
</feature>
<dbReference type="EMBL" id="JAKELL010000127">
    <property type="protein sequence ID" value="KAH8980895.1"/>
    <property type="molecule type" value="Genomic_DNA"/>
</dbReference>
<feature type="transmembrane region" description="Helical" evidence="6">
    <location>
        <begin position="283"/>
        <end position="302"/>
    </location>
</feature>
<gene>
    <name evidence="8" type="ORF">EDB92DRAFT_1899322</name>
</gene>
<evidence type="ECO:0000256" key="5">
    <source>
        <dbReference type="SAM" id="MobiDB-lite"/>
    </source>
</evidence>
<feature type="transmembrane region" description="Helical" evidence="6">
    <location>
        <begin position="375"/>
        <end position="393"/>
    </location>
</feature>
<feature type="transmembrane region" description="Helical" evidence="6">
    <location>
        <begin position="182"/>
        <end position="204"/>
    </location>
</feature>
<dbReference type="Gene3D" id="1.20.120.350">
    <property type="entry name" value="Voltage-gated potassium channels. Chain C"/>
    <property type="match status" value="1"/>
</dbReference>
<evidence type="ECO:0000256" key="1">
    <source>
        <dbReference type="ARBA" id="ARBA00004141"/>
    </source>
</evidence>
<evidence type="ECO:0000256" key="6">
    <source>
        <dbReference type="SAM" id="Phobius"/>
    </source>
</evidence>
<evidence type="ECO:0000259" key="7">
    <source>
        <dbReference type="Pfam" id="PF23317"/>
    </source>
</evidence>
<feature type="transmembrane region" description="Helical" evidence="6">
    <location>
        <begin position="400"/>
        <end position="419"/>
    </location>
</feature>
<dbReference type="PANTHER" id="PTHR35859">
    <property type="entry name" value="NONSELECTIVE CATION CHANNEL PROTEIN"/>
    <property type="match status" value="1"/>
</dbReference>
<dbReference type="InterPro" id="IPR056336">
    <property type="entry name" value="YVC1_C"/>
</dbReference>
<feature type="transmembrane region" description="Helical" evidence="6">
    <location>
        <begin position="154"/>
        <end position="170"/>
    </location>
</feature>
<dbReference type="PANTHER" id="PTHR35859:SF1">
    <property type="entry name" value="NONSELECTIVE CATION CHANNEL PROTEIN"/>
    <property type="match status" value="1"/>
</dbReference>